<dbReference type="CDD" id="cd00090">
    <property type="entry name" value="HTH_ARSR"/>
    <property type="match status" value="1"/>
</dbReference>
<keyword evidence="3" id="KW-1185">Reference proteome</keyword>
<proteinExistence type="predicted"/>
<name>A0ABS6MJM8_9GAMM</name>
<evidence type="ECO:0000313" key="2">
    <source>
        <dbReference type="EMBL" id="MBV2128999.1"/>
    </source>
</evidence>
<comment type="caution">
    <text evidence="2">The sequence shown here is derived from an EMBL/GenBank/DDBJ whole genome shotgun (WGS) entry which is preliminary data.</text>
</comment>
<dbReference type="EMBL" id="JAHRID010000003">
    <property type="protein sequence ID" value="MBV2128999.1"/>
    <property type="molecule type" value="Genomic_DNA"/>
</dbReference>
<dbReference type="InterPro" id="IPR011991">
    <property type="entry name" value="ArsR-like_HTH"/>
</dbReference>
<organism evidence="2 3">
    <name type="scientific">Arsukibacterium indicum</name>
    <dbReference type="NCBI Taxonomy" id="2848612"/>
    <lineage>
        <taxon>Bacteria</taxon>
        <taxon>Pseudomonadati</taxon>
        <taxon>Pseudomonadota</taxon>
        <taxon>Gammaproteobacteria</taxon>
        <taxon>Chromatiales</taxon>
        <taxon>Chromatiaceae</taxon>
        <taxon>Arsukibacterium</taxon>
    </lineage>
</organism>
<dbReference type="Proteomes" id="UP000704611">
    <property type="component" value="Unassembled WGS sequence"/>
</dbReference>
<gene>
    <name evidence="2" type="ORF">KQY15_07830</name>
</gene>
<reference evidence="2 3" key="1">
    <citation type="submission" date="2021-06" db="EMBL/GenBank/DDBJ databases">
        <title>Rheinheimera indica sp. nov., isolated from deep-sea sediment.</title>
        <authorList>
            <person name="Wang Z."/>
            <person name="Zhang X.-Y."/>
        </authorList>
    </citation>
    <scope>NUCLEOTIDE SEQUENCE [LARGE SCALE GENOMIC DNA]</scope>
    <source>
        <strain evidence="2 3">SM2107</strain>
    </source>
</reference>
<evidence type="ECO:0000259" key="1">
    <source>
        <dbReference type="Pfam" id="PF01909"/>
    </source>
</evidence>
<dbReference type="Pfam" id="PF01909">
    <property type="entry name" value="NTP_transf_2"/>
    <property type="match status" value="1"/>
</dbReference>
<dbReference type="InterPro" id="IPR002934">
    <property type="entry name" value="Polymerase_NTP_transf_dom"/>
</dbReference>
<dbReference type="CDD" id="cd05403">
    <property type="entry name" value="NT_KNTase_like"/>
    <property type="match status" value="1"/>
</dbReference>
<evidence type="ECO:0000313" key="3">
    <source>
        <dbReference type="Proteomes" id="UP000704611"/>
    </source>
</evidence>
<feature type="domain" description="Polymerase nucleotidyl transferase" evidence="1">
    <location>
        <begin position="108"/>
        <end position="142"/>
    </location>
</feature>
<protein>
    <submittedName>
        <fullName evidence="2">Nucleotidyltransferase domain-containing protein</fullName>
    </submittedName>
</protein>
<dbReference type="RefSeq" id="WP_217668635.1">
    <property type="nucleotide sequence ID" value="NZ_JAHRID010000003.1"/>
</dbReference>
<accession>A0ABS6MJM8</accession>
<sequence>MSALASLLFKEYRRRVLGLLLLHPDEAYHMREIARLTHTQPGTLHKELAKLAEAGILKKTLQGNQTYYQADANCIVFDELSSIVRKTSGLTDVLRLALQPLANKLQFATVYGSVASGKATSASDIDVLLVGNAGYAEVVAALYPAQLELGREINPKLYSVNEWQDALNAQSGFIKQILDSPMLPILGDTDDIRQPDREIAGAH</sequence>